<reference evidence="5 6" key="1">
    <citation type="submission" date="2020-08" db="EMBL/GenBank/DDBJ databases">
        <title>Sphingobacterium sp. DN04309 isolated from aquaculture water.</title>
        <authorList>
            <person name="Zhang M."/>
        </authorList>
    </citation>
    <scope>NUCLEOTIDE SEQUENCE [LARGE SCALE GENOMIC DNA]</scope>
    <source>
        <strain evidence="5 6">DN04309</strain>
    </source>
</reference>
<evidence type="ECO:0000259" key="3">
    <source>
        <dbReference type="Pfam" id="PF02678"/>
    </source>
</evidence>
<evidence type="ECO:0000259" key="4">
    <source>
        <dbReference type="Pfam" id="PF05726"/>
    </source>
</evidence>
<dbReference type="InterPro" id="IPR014710">
    <property type="entry name" value="RmlC-like_jellyroll"/>
</dbReference>
<dbReference type="InterPro" id="IPR008778">
    <property type="entry name" value="Pirin_C_dom"/>
</dbReference>
<evidence type="ECO:0000313" key="6">
    <source>
        <dbReference type="Proteomes" id="UP000651271"/>
    </source>
</evidence>
<dbReference type="Gene3D" id="2.60.120.10">
    <property type="entry name" value="Jelly Rolls"/>
    <property type="match status" value="2"/>
</dbReference>
<comment type="caution">
    <text evidence="5">The sequence shown here is derived from an EMBL/GenBank/DDBJ whole genome shotgun (WGS) entry which is preliminary data.</text>
</comment>
<dbReference type="InterPro" id="IPR012093">
    <property type="entry name" value="Pirin"/>
</dbReference>
<feature type="domain" description="Pirin C-terminal" evidence="4">
    <location>
        <begin position="202"/>
        <end position="303"/>
    </location>
</feature>
<proteinExistence type="inferred from homology"/>
<feature type="domain" description="Pirin N-terminal" evidence="3">
    <location>
        <begin position="58"/>
        <end position="137"/>
    </location>
</feature>
<accession>A0ABR7YB74</accession>
<comment type="similarity">
    <text evidence="1 2">Belongs to the pirin family.</text>
</comment>
<evidence type="ECO:0000256" key="1">
    <source>
        <dbReference type="ARBA" id="ARBA00008416"/>
    </source>
</evidence>
<keyword evidence="6" id="KW-1185">Reference proteome</keyword>
<protein>
    <submittedName>
        <fullName evidence="5">Pirin family protein</fullName>
    </submittedName>
</protein>
<dbReference type="Pfam" id="PF02678">
    <property type="entry name" value="Pirin"/>
    <property type="match status" value="1"/>
</dbReference>
<dbReference type="PANTHER" id="PTHR13903:SF8">
    <property type="entry name" value="PIRIN"/>
    <property type="match status" value="1"/>
</dbReference>
<sequence length="337" mass="37800">MKVKNIQKVTGPMPIGDPFIMGAYHYDKYPEGNGKFGPKASLDGKNLGNDFDSNAEWRMYHGKEIPGFPFHPHRGFEIITIAEEGYADHFDSKGSKGRYGEGDVQLMSAGSGVLHGEMFPLIHEDKENPLRLFQIWLNLPASSKMTEPQYKMLWHEKIPVTKVGDEAKVKVILGEYNGVKSIEALPYSWAKDPNHHVGVALIDLAPNASYTLNAVSDTMNRFLFFYDGKGVVSIEDYSLQPNYIADLEGGEEIIIKNGSERAKLLILEGEPINEPVAAYGPFVMNTKEELDQSFAEYRRTQFGGWPWGHEEIDVVHPKDAGRFASYNFGKIIDNPNL</sequence>
<dbReference type="InterPro" id="IPR011051">
    <property type="entry name" value="RmlC_Cupin_sf"/>
</dbReference>
<dbReference type="Pfam" id="PF05726">
    <property type="entry name" value="Pirin_C"/>
    <property type="match status" value="1"/>
</dbReference>
<name>A0ABR7YB74_9SPHI</name>
<gene>
    <name evidence="5" type="ORF">H8B04_02980</name>
</gene>
<dbReference type="Proteomes" id="UP000651271">
    <property type="component" value="Unassembled WGS sequence"/>
</dbReference>
<evidence type="ECO:0000313" key="5">
    <source>
        <dbReference type="EMBL" id="MBD1428542.1"/>
    </source>
</evidence>
<dbReference type="SUPFAM" id="SSF51182">
    <property type="entry name" value="RmlC-like cupins"/>
    <property type="match status" value="1"/>
</dbReference>
<dbReference type="InterPro" id="IPR003829">
    <property type="entry name" value="Pirin_N_dom"/>
</dbReference>
<dbReference type="PANTHER" id="PTHR13903">
    <property type="entry name" value="PIRIN-RELATED"/>
    <property type="match status" value="1"/>
</dbReference>
<dbReference type="EMBL" id="JACOIJ010000003">
    <property type="protein sequence ID" value="MBD1428542.1"/>
    <property type="molecule type" value="Genomic_DNA"/>
</dbReference>
<organism evidence="5 6">
    <name type="scientific">Sphingobacterium litopenaei</name>
    <dbReference type="NCBI Taxonomy" id="2763500"/>
    <lineage>
        <taxon>Bacteria</taxon>
        <taxon>Pseudomonadati</taxon>
        <taxon>Bacteroidota</taxon>
        <taxon>Sphingobacteriia</taxon>
        <taxon>Sphingobacteriales</taxon>
        <taxon>Sphingobacteriaceae</taxon>
        <taxon>Sphingobacterium</taxon>
    </lineage>
</organism>
<evidence type="ECO:0000256" key="2">
    <source>
        <dbReference type="RuleBase" id="RU003457"/>
    </source>
</evidence>
<dbReference type="CDD" id="cd02247">
    <property type="entry name" value="cupin_pirin_C"/>
    <property type="match status" value="1"/>
</dbReference>
<dbReference type="RefSeq" id="WP_190301398.1">
    <property type="nucleotide sequence ID" value="NZ_JACOIJ010000003.1"/>
</dbReference>